<dbReference type="Proteomes" id="UP001596103">
    <property type="component" value="Unassembled WGS sequence"/>
</dbReference>
<comment type="caution">
    <text evidence="1">The sequence shown here is derived from an EMBL/GenBank/DDBJ whole genome shotgun (WGS) entry which is preliminary data.</text>
</comment>
<reference evidence="2" key="1">
    <citation type="journal article" date="2019" name="Int. J. Syst. Evol. Microbiol.">
        <title>The Global Catalogue of Microorganisms (GCM) 10K type strain sequencing project: providing services to taxonomists for standard genome sequencing and annotation.</title>
        <authorList>
            <consortium name="The Broad Institute Genomics Platform"/>
            <consortium name="The Broad Institute Genome Sequencing Center for Infectious Disease"/>
            <person name="Wu L."/>
            <person name="Ma J."/>
        </authorList>
    </citation>
    <scope>NUCLEOTIDE SEQUENCE [LARGE SCALE GENOMIC DNA]</scope>
    <source>
        <strain evidence="2">CCUG 56042</strain>
    </source>
</reference>
<protein>
    <submittedName>
        <fullName evidence="1">Uncharacterized protein</fullName>
    </submittedName>
</protein>
<accession>A0ABW0J6T7</accession>
<sequence>REPSYHLVPGLTPHLKSDALLAKHSPSVHFTCLALAERADPTARNVDTAIALIREAMALLSGYE</sequence>
<gene>
    <name evidence="1" type="ORF">ACFPTO_08130</name>
</gene>
<evidence type="ECO:0000313" key="2">
    <source>
        <dbReference type="Proteomes" id="UP001596103"/>
    </source>
</evidence>
<feature type="non-terminal residue" evidence="1">
    <location>
        <position position="1"/>
    </location>
</feature>
<dbReference type="RefSeq" id="WP_377710706.1">
    <property type="nucleotide sequence ID" value="NZ_JBHSMP010000010.1"/>
</dbReference>
<evidence type="ECO:0000313" key="1">
    <source>
        <dbReference type="EMBL" id="MFC5428768.1"/>
    </source>
</evidence>
<keyword evidence="2" id="KW-1185">Reference proteome</keyword>
<dbReference type="EMBL" id="JBHSMP010000010">
    <property type="protein sequence ID" value="MFC5428768.1"/>
    <property type="molecule type" value="Genomic_DNA"/>
</dbReference>
<organism evidence="1 2">
    <name type="scientific">Paraburkholderia denitrificans</name>
    <dbReference type="NCBI Taxonomy" id="694025"/>
    <lineage>
        <taxon>Bacteria</taxon>
        <taxon>Pseudomonadati</taxon>
        <taxon>Pseudomonadota</taxon>
        <taxon>Betaproteobacteria</taxon>
        <taxon>Burkholderiales</taxon>
        <taxon>Burkholderiaceae</taxon>
        <taxon>Paraburkholderia</taxon>
    </lineage>
</organism>
<proteinExistence type="predicted"/>
<name>A0ABW0J6T7_9BURK</name>